<dbReference type="SUPFAM" id="SSF46626">
    <property type="entry name" value="Cytochrome c"/>
    <property type="match status" value="1"/>
</dbReference>
<feature type="signal peptide" evidence="9">
    <location>
        <begin position="1"/>
        <end position="22"/>
    </location>
</feature>
<dbReference type="Pfam" id="PF13442">
    <property type="entry name" value="Cytochrome_CBB3"/>
    <property type="match status" value="1"/>
</dbReference>
<evidence type="ECO:0000256" key="3">
    <source>
        <dbReference type="ARBA" id="ARBA00022617"/>
    </source>
</evidence>
<dbReference type="OrthoDB" id="9814063at2"/>
<accession>A0A5Q0BIL4</accession>
<comment type="PTM">
    <text evidence="8">Binds 1 heme c group covalently per subunit.</text>
</comment>
<dbReference type="InterPro" id="IPR036909">
    <property type="entry name" value="Cyt_c-like_dom_sf"/>
</dbReference>
<sequence length="106" mass="10808">MRTIITSVVATAILIIAGSALAVEMPADVKAKCGACHAMDQKIIGPSFTEIAKKYKGDKDAAGKIIANVVKGGSFGWNLGSMPPKGLGASDAEVKSASEFITGLAK</sequence>
<evidence type="ECO:0000313" key="11">
    <source>
        <dbReference type="EMBL" id="QFY43409.1"/>
    </source>
</evidence>
<dbReference type="RefSeq" id="WP_153249392.1">
    <property type="nucleotide sequence ID" value="NZ_CP044205.1"/>
</dbReference>
<dbReference type="GO" id="GO:0005506">
    <property type="term" value="F:iron ion binding"/>
    <property type="evidence" value="ECO:0007669"/>
    <property type="project" value="InterPro"/>
</dbReference>
<dbReference type="EMBL" id="CP044205">
    <property type="protein sequence ID" value="QFY43409.1"/>
    <property type="molecule type" value="Genomic_DNA"/>
</dbReference>
<evidence type="ECO:0000256" key="2">
    <source>
        <dbReference type="ARBA" id="ARBA00022448"/>
    </source>
</evidence>
<dbReference type="Proteomes" id="UP000325755">
    <property type="component" value="Chromosome"/>
</dbReference>
<gene>
    <name evidence="11" type="ORF">F6R98_12940</name>
</gene>
<organism evidence="11 12">
    <name type="scientific">Candidatus Methylospira mobilis</name>
    <dbReference type="NCBI Taxonomy" id="1808979"/>
    <lineage>
        <taxon>Bacteria</taxon>
        <taxon>Pseudomonadati</taxon>
        <taxon>Pseudomonadota</taxon>
        <taxon>Gammaproteobacteria</taxon>
        <taxon>Methylococcales</taxon>
        <taxon>Methylococcaceae</taxon>
        <taxon>Candidatus Methylospira</taxon>
    </lineage>
</organism>
<feature type="binding site" description="covalent" evidence="8">
    <location>
        <position position="33"/>
    </location>
    <ligand>
        <name>heme c</name>
        <dbReference type="ChEBI" id="CHEBI:61717"/>
    </ligand>
</feature>
<reference evidence="11 12" key="1">
    <citation type="submission" date="2019-09" db="EMBL/GenBank/DDBJ databases">
        <title>Ecophysiology of the spiral-shaped methanotroph Methylospira mobilis as revealed by the complete genome sequence.</title>
        <authorList>
            <person name="Oshkin I.Y."/>
            <person name="Dedysh S.N."/>
            <person name="Miroshnikov K."/>
            <person name="Danilova O.V."/>
            <person name="Hakobyan A."/>
            <person name="Liesack W."/>
        </authorList>
    </citation>
    <scope>NUCLEOTIDE SEQUENCE [LARGE SCALE GENOMIC DNA]</scope>
    <source>
        <strain evidence="11 12">Shm1</strain>
    </source>
</reference>
<dbReference type="InterPro" id="IPR009056">
    <property type="entry name" value="Cyt_c-like_dom"/>
</dbReference>
<dbReference type="GO" id="GO:0020037">
    <property type="term" value="F:heme binding"/>
    <property type="evidence" value="ECO:0007669"/>
    <property type="project" value="InterPro"/>
</dbReference>
<protein>
    <recommendedName>
        <fullName evidence="1">Cytochrome c-551</fullName>
    </recommendedName>
    <alternativeName>
        <fullName evidence="7">Cytochrome c551</fullName>
    </alternativeName>
</protein>
<dbReference type="InterPro" id="IPR002324">
    <property type="entry name" value="Cyt_c_ID"/>
</dbReference>
<proteinExistence type="predicted"/>
<evidence type="ECO:0000256" key="5">
    <source>
        <dbReference type="ARBA" id="ARBA00022982"/>
    </source>
</evidence>
<evidence type="ECO:0000256" key="4">
    <source>
        <dbReference type="ARBA" id="ARBA00022723"/>
    </source>
</evidence>
<keyword evidence="9" id="KW-0732">Signal</keyword>
<keyword evidence="3 8" id="KW-0349">Heme</keyword>
<keyword evidence="5" id="KW-0249">Electron transport</keyword>
<evidence type="ECO:0000256" key="9">
    <source>
        <dbReference type="SAM" id="SignalP"/>
    </source>
</evidence>
<evidence type="ECO:0000313" key="12">
    <source>
        <dbReference type="Proteomes" id="UP000325755"/>
    </source>
</evidence>
<feature type="domain" description="Cytochrome c" evidence="10">
    <location>
        <begin position="13"/>
        <end position="105"/>
    </location>
</feature>
<keyword evidence="6 8" id="KW-0408">Iron</keyword>
<dbReference type="PROSITE" id="PS51007">
    <property type="entry name" value="CYTC"/>
    <property type="match status" value="1"/>
</dbReference>
<dbReference type="GO" id="GO:0009055">
    <property type="term" value="F:electron transfer activity"/>
    <property type="evidence" value="ECO:0007669"/>
    <property type="project" value="InterPro"/>
</dbReference>
<evidence type="ECO:0000259" key="10">
    <source>
        <dbReference type="PROSITE" id="PS51007"/>
    </source>
</evidence>
<dbReference type="Gene3D" id="1.10.760.10">
    <property type="entry name" value="Cytochrome c-like domain"/>
    <property type="match status" value="1"/>
</dbReference>
<dbReference type="PRINTS" id="PR00606">
    <property type="entry name" value="CYTCHROMECID"/>
</dbReference>
<evidence type="ECO:0000256" key="6">
    <source>
        <dbReference type="ARBA" id="ARBA00023004"/>
    </source>
</evidence>
<feature type="chain" id="PRO_5024889557" description="Cytochrome c-551" evidence="9">
    <location>
        <begin position="23"/>
        <end position="106"/>
    </location>
</feature>
<feature type="binding site" description="covalent" evidence="8">
    <location>
        <position position="82"/>
    </location>
    <ligand>
        <name>heme c</name>
        <dbReference type="ChEBI" id="CHEBI:61717"/>
    </ligand>
</feature>
<dbReference type="KEGG" id="mmob:F6R98_12940"/>
<evidence type="ECO:0000256" key="8">
    <source>
        <dbReference type="PIRSR" id="PIRSR602324-1"/>
    </source>
</evidence>
<keyword evidence="4 8" id="KW-0479">Metal-binding</keyword>
<evidence type="ECO:0000256" key="1">
    <source>
        <dbReference type="ARBA" id="ARBA00021020"/>
    </source>
</evidence>
<feature type="binding site" description="covalent" evidence="8">
    <location>
        <position position="37"/>
    </location>
    <ligand>
        <name>heme c</name>
        <dbReference type="ChEBI" id="CHEBI:61717"/>
    </ligand>
</feature>
<keyword evidence="2" id="KW-0813">Transport</keyword>
<dbReference type="InParanoid" id="A0A5Q0BIL4"/>
<dbReference type="AlphaFoldDB" id="A0A5Q0BIL4"/>
<keyword evidence="12" id="KW-1185">Reference proteome</keyword>
<evidence type="ECO:0000256" key="7">
    <source>
        <dbReference type="ARBA" id="ARBA00031244"/>
    </source>
</evidence>
<name>A0A5Q0BIL4_9GAMM</name>